<keyword evidence="2" id="KW-1185">Reference proteome</keyword>
<name>A0ABS6BG56_9SPHN</name>
<evidence type="ECO:0000313" key="1">
    <source>
        <dbReference type="EMBL" id="MBU3077283.1"/>
    </source>
</evidence>
<sequence length="108" mass="11285">MSVTQLRHTRDARFQAAEEIGLSLNAFELALSEAFAKGGELAMTMSVARTAAGLSPIAGQPAFAQIAAALNSLAQAMEQTAAGHYTLNQTRKDLRIPVTSLGDSVAVP</sequence>
<comment type="caution">
    <text evidence="1">The sequence shown here is derived from an EMBL/GenBank/DDBJ whole genome shotgun (WGS) entry which is preliminary data.</text>
</comment>
<proteinExistence type="predicted"/>
<evidence type="ECO:0008006" key="3">
    <source>
        <dbReference type="Google" id="ProtNLM"/>
    </source>
</evidence>
<organism evidence="1 2">
    <name type="scientific">Sphingomonas quercus</name>
    <dbReference type="NCBI Taxonomy" id="2842451"/>
    <lineage>
        <taxon>Bacteria</taxon>
        <taxon>Pseudomonadati</taxon>
        <taxon>Pseudomonadota</taxon>
        <taxon>Alphaproteobacteria</taxon>
        <taxon>Sphingomonadales</taxon>
        <taxon>Sphingomonadaceae</taxon>
        <taxon>Sphingomonas</taxon>
    </lineage>
</organism>
<dbReference type="EMBL" id="JAHKRT010000002">
    <property type="protein sequence ID" value="MBU3077283.1"/>
    <property type="molecule type" value="Genomic_DNA"/>
</dbReference>
<accession>A0ABS6BG56</accession>
<gene>
    <name evidence="1" type="ORF">KOF26_05320</name>
</gene>
<protein>
    <recommendedName>
        <fullName evidence="3">Methyl-accepting chemotaxis protein</fullName>
    </recommendedName>
</protein>
<evidence type="ECO:0000313" key="2">
    <source>
        <dbReference type="Proteomes" id="UP000776276"/>
    </source>
</evidence>
<dbReference type="RefSeq" id="WP_216321219.1">
    <property type="nucleotide sequence ID" value="NZ_JAHKRT010000002.1"/>
</dbReference>
<dbReference type="Proteomes" id="UP000776276">
    <property type="component" value="Unassembled WGS sequence"/>
</dbReference>
<reference evidence="1 2" key="1">
    <citation type="submission" date="2021-06" db="EMBL/GenBank/DDBJ databases">
        <title>Sphingomonas sp. XMGL2, whole genome shotgun sequencing project.</title>
        <authorList>
            <person name="Zhao G."/>
            <person name="Shen L."/>
        </authorList>
    </citation>
    <scope>NUCLEOTIDE SEQUENCE [LARGE SCALE GENOMIC DNA]</scope>
    <source>
        <strain evidence="1 2">XMGL2</strain>
    </source>
</reference>